<keyword evidence="2" id="KW-0378">Hydrolase</keyword>
<dbReference type="AlphaFoldDB" id="A0A483ISI4"/>
<reference evidence="5" key="1">
    <citation type="submission" date="2019-01" db="EMBL/GenBank/DDBJ databases">
        <authorList>
            <person name="Lista F."/>
            <person name="Anselmo A."/>
        </authorList>
    </citation>
    <scope>NUCLEOTIDE SEQUENCE</scope>
    <source>
        <strain evidence="5">13S</strain>
    </source>
</reference>
<dbReference type="SUPFAM" id="SSF53098">
    <property type="entry name" value="Ribonuclease H-like"/>
    <property type="match status" value="1"/>
</dbReference>
<evidence type="ECO:0000259" key="4">
    <source>
        <dbReference type="SMART" id="SM00479"/>
    </source>
</evidence>
<evidence type="ECO:0000256" key="3">
    <source>
        <dbReference type="ARBA" id="ARBA00022839"/>
    </source>
</evidence>
<comment type="caution">
    <text evidence="5">The sequence shown here is derived from an EMBL/GenBank/DDBJ whole genome shotgun (WGS) entry which is preliminary data.</text>
</comment>
<dbReference type="GO" id="GO:0008408">
    <property type="term" value="F:3'-5' exonuclease activity"/>
    <property type="evidence" value="ECO:0007669"/>
    <property type="project" value="TreeGrafter"/>
</dbReference>
<dbReference type="InterPro" id="IPR013520">
    <property type="entry name" value="Ribonucl_H"/>
</dbReference>
<dbReference type="InterPro" id="IPR012337">
    <property type="entry name" value="RNaseH-like_sf"/>
</dbReference>
<name>A0A483ISI4_KLEPN</name>
<dbReference type="EMBL" id="SDCJ01000016">
    <property type="protein sequence ID" value="TCX36596.1"/>
    <property type="molecule type" value="Genomic_DNA"/>
</dbReference>
<dbReference type="CDD" id="cd06127">
    <property type="entry name" value="DEDDh"/>
    <property type="match status" value="1"/>
</dbReference>
<organism evidence="5">
    <name type="scientific">Klebsiella pneumoniae</name>
    <dbReference type="NCBI Taxonomy" id="573"/>
    <lineage>
        <taxon>Bacteria</taxon>
        <taxon>Pseudomonadati</taxon>
        <taxon>Pseudomonadota</taxon>
        <taxon>Gammaproteobacteria</taxon>
        <taxon>Enterobacterales</taxon>
        <taxon>Enterobacteriaceae</taxon>
        <taxon>Klebsiella/Raoultella group</taxon>
        <taxon>Klebsiella</taxon>
        <taxon>Klebsiella pneumoniae complex</taxon>
    </lineage>
</organism>
<dbReference type="Pfam" id="PF00929">
    <property type="entry name" value="RNase_T"/>
    <property type="match status" value="1"/>
</dbReference>
<dbReference type="SMART" id="SM00479">
    <property type="entry name" value="EXOIII"/>
    <property type="match status" value="1"/>
</dbReference>
<dbReference type="GO" id="GO:0006259">
    <property type="term" value="P:DNA metabolic process"/>
    <property type="evidence" value="ECO:0007669"/>
    <property type="project" value="UniProtKB-ARBA"/>
</dbReference>
<keyword evidence="1" id="KW-0540">Nuclease</keyword>
<gene>
    <name evidence="5" type="ORF">ETE75_20240</name>
</gene>
<keyword evidence="3 5" id="KW-0269">Exonuclease</keyword>
<evidence type="ECO:0000256" key="1">
    <source>
        <dbReference type="ARBA" id="ARBA00022722"/>
    </source>
</evidence>
<accession>A0A483ISI4</accession>
<feature type="domain" description="Exonuclease" evidence="4">
    <location>
        <begin position="3"/>
        <end position="175"/>
    </location>
</feature>
<sequence length="180" mass="20177">MTVATGIDIETTGLDVYSGHKIIEIALVSYELETSRKINEVSLRFNPRRNIDAKAQAVHHISLEMLADCPLFEDKAASLAKALAAADVWVAHNGRQFDIPFITKQMRDCGVELIQRPLIDTMDARWACESGKIPRLQELAVAMGFVYDEEKAHGALYDTDLMMQCFIKARNDYGFFPIPA</sequence>
<dbReference type="Gene3D" id="3.30.420.10">
    <property type="entry name" value="Ribonuclease H-like superfamily/Ribonuclease H"/>
    <property type="match status" value="1"/>
</dbReference>
<protein>
    <submittedName>
        <fullName evidence="5">3'-5' exonuclease</fullName>
    </submittedName>
</protein>
<evidence type="ECO:0000313" key="5">
    <source>
        <dbReference type="EMBL" id="TCX36596.1"/>
    </source>
</evidence>
<dbReference type="PANTHER" id="PTHR30231:SF4">
    <property type="entry name" value="PROTEIN NEN2"/>
    <property type="match status" value="1"/>
</dbReference>
<dbReference type="GO" id="GO:0003676">
    <property type="term" value="F:nucleic acid binding"/>
    <property type="evidence" value="ECO:0007669"/>
    <property type="project" value="InterPro"/>
</dbReference>
<dbReference type="RefSeq" id="WP_009484856.1">
    <property type="nucleotide sequence ID" value="NZ_CABHDU010000070.1"/>
</dbReference>
<dbReference type="PANTHER" id="PTHR30231">
    <property type="entry name" value="DNA POLYMERASE III SUBUNIT EPSILON"/>
    <property type="match status" value="1"/>
</dbReference>
<evidence type="ECO:0000256" key="2">
    <source>
        <dbReference type="ARBA" id="ARBA00022801"/>
    </source>
</evidence>
<dbReference type="InterPro" id="IPR036397">
    <property type="entry name" value="RNaseH_sf"/>
</dbReference>
<proteinExistence type="predicted"/>